<evidence type="ECO:0000313" key="2">
    <source>
        <dbReference type="EMBL" id="HAF0292616.1"/>
    </source>
</evidence>
<sequence length="131" mass="15278">WYCVGEGKYRKKLEHLIKEHGIEENFILLGSSSNPYPYMAQADIYVQTSRHEGFCLTLAEAKCLAKPIITTNFIGAFEQIHDGENGYIVNVNEEELYLKIKFLIENKENRDYLRNILSNEKDKNEQLQFSL</sequence>
<dbReference type="InterPro" id="IPR001296">
    <property type="entry name" value="Glyco_trans_1"/>
</dbReference>
<keyword evidence="2" id="KW-0808">Transferase</keyword>
<comment type="caution">
    <text evidence="2">The sequence shown here is derived from an EMBL/GenBank/DDBJ whole genome shotgun (WGS) entry which is preliminary data.</text>
</comment>
<dbReference type="GO" id="GO:1901135">
    <property type="term" value="P:carbohydrate derivative metabolic process"/>
    <property type="evidence" value="ECO:0007669"/>
    <property type="project" value="UniProtKB-ARBA"/>
</dbReference>
<dbReference type="AlphaFoldDB" id="A0A740PMH4"/>
<dbReference type="Gene3D" id="3.40.50.2000">
    <property type="entry name" value="Glycogen Phosphorylase B"/>
    <property type="match status" value="1"/>
</dbReference>
<reference evidence="2" key="1">
    <citation type="journal article" date="2018" name="Genome Biol.">
        <title>SKESA: strategic k-mer extension for scrupulous assemblies.</title>
        <authorList>
            <person name="Souvorov A."/>
            <person name="Agarwala R."/>
            <person name="Lipman D.J."/>
        </authorList>
    </citation>
    <scope>NUCLEOTIDE SEQUENCE</scope>
    <source>
        <strain evidence="2">N26921</strain>
    </source>
</reference>
<proteinExistence type="predicted"/>
<feature type="domain" description="Glycosyl transferase family 1" evidence="1">
    <location>
        <begin position="4"/>
        <end position="115"/>
    </location>
</feature>
<accession>A0A740PMH4</accession>
<evidence type="ECO:0000259" key="1">
    <source>
        <dbReference type="Pfam" id="PF00534"/>
    </source>
</evidence>
<protein>
    <submittedName>
        <fullName evidence="2">Glycosyltransferase</fullName>
    </submittedName>
</protein>
<dbReference type="SUPFAM" id="SSF53756">
    <property type="entry name" value="UDP-Glycosyltransferase/glycogen phosphorylase"/>
    <property type="match status" value="1"/>
</dbReference>
<reference evidence="2" key="2">
    <citation type="submission" date="2018-07" db="EMBL/GenBank/DDBJ databases">
        <authorList>
            <consortium name="NCBI Pathogen Detection Project"/>
        </authorList>
    </citation>
    <scope>NUCLEOTIDE SEQUENCE</scope>
    <source>
        <strain evidence="2">N26921</strain>
    </source>
</reference>
<feature type="non-terminal residue" evidence="2">
    <location>
        <position position="1"/>
    </location>
</feature>
<dbReference type="EMBL" id="DAATVL010000087">
    <property type="protein sequence ID" value="HAF0292616.1"/>
    <property type="molecule type" value="Genomic_DNA"/>
</dbReference>
<organism evidence="2">
    <name type="scientific">Salmonella enterica subsp. enterica serovar Typhimurium var. 5-</name>
    <dbReference type="NCBI Taxonomy" id="1620419"/>
    <lineage>
        <taxon>Bacteria</taxon>
        <taxon>Pseudomonadati</taxon>
        <taxon>Pseudomonadota</taxon>
        <taxon>Gammaproteobacteria</taxon>
        <taxon>Enterobacterales</taxon>
        <taxon>Enterobacteriaceae</taxon>
        <taxon>Salmonella</taxon>
    </lineage>
</organism>
<dbReference type="GO" id="GO:0016757">
    <property type="term" value="F:glycosyltransferase activity"/>
    <property type="evidence" value="ECO:0007669"/>
    <property type="project" value="InterPro"/>
</dbReference>
<gene>
    <name evidence="2" type="ORF">G9C53_005023</name>
</gene>
<name>A0A740PMH4_SALTM</name>
<dbReference type="Pfam" id="PF00534">
    <property type="entry name" value="Glycos_transf_1"/>
    <property type="match status" value="1"/>
</dbReference>
<dbReference type="PANTHER" id="PTHR12526:SF630">
    <property type="entry name" value="GLYCOSYLTRANSFERASE"/>
    <property type="match status" value="1"/>
</dbReference>
<dbReference type="PANTHER" id="PTHR12526">
    <property type="entry name" value="GLYCOSYLTRANSFERASE"/>
    <property type="match status" value="1"/>
</dbReference>